<dbReference type="PROSITE" id="PS51257">
    <property type="entry name" value="PROKAR_LIPOPROTEIN"/>
    <property type="match status" value="1"/>
</dbReference>
<proteinExistence type="predicted"/>
<dbReference type="RefSeq" id="WP_281046528.1">
    <property type="nucleotide sequence ID" value="NZ_JARYGZ010000007.1"/>
</dbReference>
<evidence type="ECO:0000313" key="3">
    <source>
        <dbReference type="Proteomes" id="UP001160625"/>
    </source>
</evidence>
<evidence type="ECO:0000313" key="2">
    <source>
        <dbReference type="EMBL" id="MDH7641186.1"/>
    </source>
</evidence>
<gene>
    <name evidence="2" type="ORF">QGN17_20795</name>
</gene>
<accession>A0ABT6N7U2</accession>
<keyword evidence="1" id="KW-0812">Transmembrane</keyword>
<keyword evidence="3" id="KW-1185">Reference proteome</keyword>
<feature type="transmembrane region" description="Helical" evidence="1">
    <location>
        <begin position="35"/>
        <end position="58"/>
    </location>
</feature>
<comment type="caution">
    <text evidence="2">The sequence shown here is derived from an EMBL/GenBank/DDBJ whole genome shotgun (WGS) entry which is preliminary data.</text>
</comment>
<keyword evidence="1" id="KW-0472">Membrane</keyword>
<keyword evidence="1" id="KW-1133">Transmembrane helix</keyword>
<organism evidence="2 3">
    <name type="scientific">Sphingomonas oryzagri</name>
    <dbReference type="NCBI Taxonomy" id="3042314"/>
    <lineage>
        <taxon>Bacteria</taxon>
        <taxon>Pseudomonadati</taxon>
        <taxon>Pseudomonadota</taxon>
        <taxon>Alphaproteobacteria</taxon>
        <taxon>Sphingomonadales</taxon>
        <taxon>Sphingomonadaceae</taxon>
        <taxon>Sphingomonas</taxon>
    </lineage>
</organism>
<reference evidence="2" key="1">
    <citation type="submission" date="2023-04" db="EMBL/GenBank/DDBJ databases">
        <title>Sphingomonas sp. MAHUQ-71 isolated from rice field.</title>
        <authorList>
            <person name="Huq M.A."/>
        </authorList>
    </citation>
    <scope>NUCLEOTIDE SEQUENCE</scope>
    <source>
        <strain evidence="2">MAHUQ-71</strain>
    </source>
</reference>
<evidence type="ECO:0000256" key="1">
    <source>
        <dbReference type="SAM" id="Phobius"/>
    </source>
</evidence>
<protein>
    <submittedName>
        <fullName evidence="2">Uncharacterized protein</fullName>
    </submittedName>
</protein>
<sequence>MTLFRLIPFVCIAAGAALLCGGSLGCALIGAALGATIFVLAACDPVFAAKLASLLATIKASYAVAKAKIEAFIARLRARTEA</sequence>
<dbReference type="Proteomes" id="UP001160625">
    <property type="component" value="Unassembled WGS sequence"/>
</dbReference>
<name>A0ABT6N7U2_9SPHN</name>
<dbReference type="EMBL" id="JARYGZ010000007">
    <property type="protein sequence ID" value="MDH7641186.1"/>
    <property type="molecule type" value="Genomic_DNA"/>
</dbReference>